<accession>A0A3S9B9P3</accession>
<keyword evidence="1" id="KW-0456">Lyase</keyword>
<dbReference type="InterPro" id="IPR013114">
    <property type="entry name" value="FabA_FabZ"/>
</dbReference>
<proteinExistence type="predicted"/>
<dbReference type="Gene3D" id="3.10.129.10">
    <property type="entry name" value="Hotdog Thioesterase"/>
    <property type="match status" value="1"/>
</dbReference>
<dbReference type="PANTHER" id="PTHR30272:SF1">
    <property type="entry name" value="3-HYDROXYACYL-[ACYL-CARRIER-PROTEIN] DEHYDRATASE"/>
    <property type="match status" value="1"/>
</dbReference>
<dbReference type="RefSeq" id="WP_126009738.1">
    <property type="nucleotide sequence ID" value="NZ_CP032509.1"/>
</dbReference>
<dbReference type="GO" id="GO:0016829">
    <property type="term" value="F:lyase activity"/>
    <property type="evidence" value="ECO:0007669"/>
    <property type="project" value="UniProtKB-KW"/>
</dbReference>
<gene>
    <name evidence="2" type="ORF">D5400_09235</name>
</gene>
<dbReference type="PANTHER" id="PTHR30272">
    <property type="entry name" value="3-HYDROXYACYL-[ACYL-CARRIER-PROTEIN] DEHYDRATASE"/>
    <property type="match status" value="1"/>
</dbReference>
<name>A0A3S9B9P3_9HYPH</name>
<evidence type="ECO:0000256" key="1">
    <source>
        <dbReference type="ARBA" id="ARBA00023239"/>
    </source>
</evidence>
<dbReference type="AlphaFoldDB" id="A0A3S9B9P3"/>
<dbReference type="Proteomes" id="UP000268192">
    <property type="component" value="Chromosome"/>
</dbReference>
<dbReference type="KEGG" id="abaw:D5400_09235"/>
<dbReference type="Pfam" id="PF07977">
    <property type="entry name" value="FabA"/>
    <property type="match status" value="1"/>
</dbReference>
<dbReference type="EMBL" id="CP032509">
    <property type="protein sequence ID" value="AZN73706.1"/>
    <property type="molecule type" value="Genomic_DNA"/>
</dbReference>
<dbReference type="InterPro" id="IPR029069">
    <property type="entry name" value="HotDog_dom_sf"/>
</dbReference>
<dbReference type="CDD" id="cd00493">
    <property type="entry name" value="FabA_FabZ"/>
    <property type="match status" value="1"/>
</dbReference>
<protein>
    <submittedName>
        <fullName evidence="2">Beta-hydroxyacyl-ACP dehydratase</fullName>
    </submittedName>
</protein>
<reference evidence="2 3" key="1">
    <citation type="submission" date="2018-09" db="EMBL/GenBank/DDBJ databases">
        <title>Marinorhizobium profundi gen. nov., sp. nov., isolated from a deep-sea sediment sample from the New Britain Trench and proposal of Marinorhizobiaceae fam. nov. in the order Rhizobiales of the class Alphaproteobacteria.</title>
        <authorList>
            <person name="Cao J."/>
        </authorList>
    </citation>
    <scope>NUCLEOTIDE SEQUENCE [LARGE SCALE GENOMIC DNA]</scope>
    <source>
        <strain evidence="2 3">WS11</strain>
    </source>
</reference>
<evidence type="ECO:0000313" key="2">
    <source>
        <dbReference type="EMBL" id="AZN73706.1"/>
    </source>
</evidence>
<evidence type="ECO:0000313" key="3">
    <source>
        <dbReference type="Proteomes" id="UP000268192"/>
    </source>
</evidence>
<keyword evidence="3" id="KW-1185">Reference proteome</keyword>
<dbReference type="SUPFAM" id="SSF54637">
    <property type="entry name" value="Thioesterase/thiol ester dehydrase-isomerase"/>
    <property type="match status" value="1"/>
</dbReference>
<sequence length="167" mass="18075">MLLEYFQMIDRVEMVDLEGGKLAARSTTPERSPVFEGHFPGLPLVPGVLLIETMAQASGYLILAKTSFESMPFLVSVDKAKLRTFVEPNTPLSVAATLVHEGSGFAVMKGTIEREGKRIADCELKLRILPADNTVLAAEVKKRALDIGLMDAITVDRAARTVSGDAT</sequence>
<dbReference type="OrthoDB" id="9812462at2"/>
<organism evidence="2 3">
    <name type="scientific">Georhizobium profundi</name>
    <dbReference type="NCBI Taxonomy" id="2341112"/>
    <lineage>
        <taxon>Bacteria</taxon>
        <taxon>Pseudomonadati</taxon>
        <taxon>Pseudomonadota</taxon>
        <taxon>Alphaproteobacteria</taxon>
        <taxon>Hyphomicrobiales</taxon>
        <taxon>Rhizobiaceae</taxon>
        <taxon>Georhizobium</taxon>
    </lineage>
</organism>